<dbReference type="Gene3D" id="2.170.130.10">
    <property type="entry name" value="TonB-dependent receptor, plug domain"/>
    <property type="match status" value="1"/>
</dbReference>
<gene>
    <name evidence="12" type="ORF">DZC52_07735</name>
</gene>
<keyword evidence="12" id="KW-0675">Receptor</keyword>
<dbReference type="OrthoDB" id="176248at2"/>
<keyword evidence="6 8" id="KW-0472">Membrane</keyword>
<keyword evidence="13" id="KW-1185">Reference proteome</keyword>
<proteinExistence type="inferred from homology"/>
<dbReference type="SUPFAM" id="SSF56935">
    <property type="entry name" value="Porins"/>
    <property type="match status" value="1"/>
</dbReference>
<accession>A0A3E1K925</accession>
<evidence type="ECO:0000313" key="13">
    <source>
        <dbReference type="Proteomes" id="UP000260351"/>
    </source>
</evidence>
<evidence type="ECO:0000256" key="1">
    <source>
        <dbReference type="ARBA" id="ARBA00004571"/>
    </source>
</evidence>
<keyword evidence="4 8" id="KW-0812">Transmembrane</keyword>
<dbReference type="GO" id="GO:0009279">
    <property type="term" value="C:cell outer membrane"/>
    <property type="evidence" value="ECO:0007669"/>
    <property type="project" value="UniProtKB-SubCell"/>
</dbReference>
<evidence type="ECO:0000256" key="9">
    <source>
        <dbReference type="RuleBase" id="RU003357"/>
    </source>
</evidence>
<organism evidence="12 13">
    <name type="scientific">Wenzhouxiangella sediminis</name>
    <dbReference type="NCBI Taxonomy" id="1792836"/>
    <lineage>
        <taxon>Bacteria</taxon>
        <taxon>Pseudomonadati</taxon>
        <taxon>Pseudomonadota</taxon>
        <taxon>Gammaproteobacteria</taxon>
        <taxon>Chromatiales</taxon>
        <taxon>Wenzhouxiangellaceae</taxon>
        <taxon>Wenzhouxiangella</taxon>
    </lineage>
</organism>
<sequence length="874" mass="95774">MESLMKHNRNPLAKAINYALGAGMIASLAMTAAPVAAQDDDEEAADLDRVQVTGSRIQRADVEGALPVTVIDREAIELSGETSIADLLRNTTFNSFGSFRPQSGSSAQSHGGISLRGLGGNRTLVLIDGRRFPKNPFIGTGQDLNAIPLGAVERIEILSDGASAVYGSDAIGGVINIITRKDYEGAQISYTYSNPEREGGKQRAGHAMLGIQSDRGRMLAVASKNSRGIIFANQRPWSESTVANPFSQARNLSPYGNNWVLLDGPNAGQVQSPAGACESLSPNLYRLTDDTFWGGEGCFYDYTTESADEASIENQSLHVTGDYMINDDWRVYTRLENTRTFSFGRYAPLPDYAVLDADSPANPYDYPAVLYHRFQALGPRDNTVESNVHSGLLGFEGRVGGVDLDFGVNYSRYKGYDVGRNYGMRSNMQAFLDNGSYDPTNPFGASEDTLNGMRVTIARESEFEIKEFYGSAGMDIAEIGGGWIQAVVGAEYREETFFDQYDSLSEAGLVGGSAGNSSSGDRDVSALYTEWLFPLMDNLELTGAVRYDDYSDYGDDISPKIALRYQPTDSITLRASYAEGYAAPDLTLINAKRAFSAEFVRDFVRCEQLGVSPNNCPEIQTDAFSIGNGDLDSENSKGYAAGIAFQATEWLSGSVDFYQIEIDNLIRTIGAQELINLEVEGRAFPEGLGVYRDASGGIDEIIYGPANEGDLETSGVDVNLRASFDFGDAGMLRSNLQVGYIDKWEIYSELDDNIPSPETVGTLGTPQFRANLDNTYSIGDFRFAWNLHHTDSTSEQVLLNEAGTARIEQGHVSSWTRHDVTATWFTPWNSELSLIVRNVADRNPPLSPFFSRSYAYNYSDGWGRIPYIRYTQNF</sequence>
<comment type="caution">
    <text evidence="12">The sequence shown here is derived from an EMBL/GenBank/DDBJ whole genome shotgun (WGS) entry which is preliminary data.</text>
</comment>
<dbReference type="InterPro" id="IPR039426">
    <property type="entry name" value="TonB-dep_rcpt-like"/>
</dbReference>
<dbReference type="Proteomes" id="UP000260351">
    <property type="component" value="Unassembled WGS sequence"/>
</dbReference>
<keyword evidence="2 8" id="KW-0813">Transport</keyword>
<keyword evidence="5 9" id="KW-0798">TonB box</keyword>
<evidence type="ECO:0000259" key="10">
    <source>
        <dbReference type="Pfam" id="PF00593"/>
    </source>
</evidence>
<evidence type="ECO:0000259" key="11">
    <source>
        <dbReference type="Pfam" id="PF07715"/>
    </source>
</evidence>
<dbReference type="InterPro" id="IPR000531">
    <property type="entry name" value="Beta-barrel_TonB"/>
</dbReference>
<evidence type="ECO:0000256" key="6">
    <source>
        <dbReference type="ARBA" id="ARBA00023136"/>
    </source>
</evidence>
<comment type="subcellular location">
    <subcellularLocation>
        <location evidence="1 8">Cell outer membrane</location>
        <topology evidence="1 8">Multi-pass membrane protein</topology>
    </subcellularLocation>
</comment>
<dbReference type="Gene3D" id="2.40.170.20">
    <property type="entry name" value="TonB-dependent receptor, beta-barrel domain"/>
    <property type="match status" value="1"/>
</dbReference>
<dbReference type="InterPro" id="IPR036942">
    <property type="entry name" value="Beta-barrel_TonB_sf"/>
</dbReference>
<evidence type="ECO:0000256" key="3">
    <source>
        <dbReference type="ARBA" id="ARBA00022452"/>
    </source>
</evidence>
<dbReference type="Pfam" id="PF07715">
    <property type="entry name" value="Plug"/>
    <property type="match status" value="1"/>
</dbReference>
<evidence type="ECO:0000313" key="12">
    <source>
        <dbReference type="EMBL" id="RFF30611.1"/>
    </source>
</evidence>
<feature type="domain" description="TonB-dependent receptor plug" evidence="11">
    <location>
        <begin position="66"/>
        <end position="174"/>
    </location>
</feature>
<evidence type="ECO:0000256" key="8">
    <source>
        <dbReference type="PROSITE-ProRule" id="PRU01360"/>
    </source>
</evidence>
<evidence type="ECO:0000256" key="7">
    <source>
        <dbReference type="ARBA" id="ARBA00023237"/>
    </source>
</evidence>
<dbReference type="EMBL" id="QUZK01000034">
    <property type="protein sequence ID" value="RFF30611.1"/>
    <property type="molecule type" value="Genomic_DNA"/>
</dbReference>
<keyword evidence="7 8" id="KW-0998">Cell outer membrane</keyword>
<comment type="similarity">
    <text evidence="8 9">Belongs to the TonB-dependent receptor family.</text>
</comment>
<dbReference type="PANTHER" id="PTHR47234:SF2">
    <property type="entry name" value="TONB-DEPENDENT RECEPTOR"/>
    <property type="match status" value="1"/>
</dbReference>
<evidence type="ECO:0000256" key="2">
    <source>
        <dbReference type="ARBA" id="ARBA00022448"/>
    </source>
</evidence>
<evidence type="ECO:0000256" key="4">
    <source>
        <dbReference type="ARBA" id="ARBA00022692"/>
    </source>
</evidence>
<dbReference type="PANTHER" id="PTHR47234">
    <property type="match status" value="1"/>
</dbReference>
<protein>
    <submittedName>
        <fullName evidence="12">TonB-dependent receptor</fullName>
    </submittedName>
</protein>
<evidence type="ECO:0000256" key="5">
    <source>
        <dbReference type="ARBA" id="ARBA00023077"/>
    </source>
</evidence>
<dbReference type="InterPro" id="IPR037066">
    <property type="entry name" value="Plug_dom_sf"/>
</dbReference>
<dbReference type="PROSITE" id="PS52016">
    <property type="entry name" value="TONB_DEPENDENT_REC_3"/>
    <property type="match status" value="1"/>
</dbReference>
<name>A0A3E1K925_9GAMM</name>
<reference evidence="12 13" key="1">
    <citation type="submission" date="2018-08" db="EMBL/GenBank/DDBJ databases">
        <title>Wenzhouxiangella salilacus sp. nov., a novel bacterium isolated from a saline lake in Xinjiang Province, China.</title>
        <authorList>
            <person name="Han S."/>
        </authorList>
    </citation>
    <scope>NUCLEOTIDE SEQUENCE [LARGE SCALE GENOMIC DNA]</scope>
    <source>
        <strain evidence="12 13">XDB06</strain>
    </source>
</reference>
<dbReference type="Pfam" id="PF00593">
    <property type="entry name" value="TonB_dep_Rec_b-barrel"/>
    <property type="match status" value="1"/>
</dbReference>
<dbReference type="InterPro" id="IPR012910">
    <property type="entry name" value="Plug_dom"/>
</dbReference>
<feature type="domain" description="TonB-dependent receptor-like beta-barrel" evidence="10">
    <location>
        <begin position="341"/>
        <end position="839"/>
    </location>
</feature>
<keyword evidence="3 8" id="KW-1134">Transmembrane beta strand</keyword>
<dbReference type="AlphaFoldDB" id="A0A3E1K925"/>